<feature type="region of interest" description="Disordered" evidence="1">
    <location>
        <begin position="56"/>
        <end position="78"/>
    </location>
</feature>
<feature type="compositionally biased region" description="Low complexity" evidence="1">
    <location>
        <begin position="59"/>
        <end position="78"/>
    </location>
</feature>
<dbReference type="EMBL" id="BLLF01003335">
    <property type="protein sequence ID" value="GFH27058.1"/>
    <property type="molecule type" value="Genomic_DNA"/>
</dbReference>
<dbReference type="Proteomes" id="UP000485058">
    <property type="component" value="Unassembled WGS sequence"/>
</dbReference>
<protein>
    <submittedName>
        <fullName evidence="2">Uncharacterized protein</fullName>
    </submittedName>
</protein>
<accession>A0A6A0A4C4</accession>
<reference evidence="2 3" key="1">
    <citation type="submission" date="2020-02" db="EMBL/GenBank/DDBJ databases">
        <title>Draft genome sequence of Haematococcus lacustris strain NIES-144.</title>
        <authorList>
            <person name="Morimoto D."/>
            <person name="Nakagawa S."/>
            <person name="Yoshida T."/>
            <person name="Sawayama S."/>
        </authorList>
    </citation>
    <scope>NUCLEOTIDE SEQUENCE [LARGE SCALE GENOMIC DNA]</scope>
    <source>
        <strain evidence="2 3">NIES-144</strain>
    </source>
</reference>
<proteinExistence type="predicted"/>
<evidence type="ECO:0000313" key="2">
    <source>
        <dbReference type="EMBL" id="GFH27058.1"/>
    </source>
</evidence>
<gene>
    <name evidence="2" type="ORF">HaLaN_25316</name>
</gene>
<comment type="caution">
    <text evidence="2">The sequence shown here is derived from an EMBL/GenBank/DDBJ whole genome shotgun (WGS) entry which is preliminary data.</text>
</comment>
<keyword evidence="3" id="KW-1185">Reference proteome</keyword>
<organism evidence="2 3">
    <name type="scientific">Haematococcus lacustris</name>
    <name type="common">Green alga</name>
    <name type="synonym">Haematococcus pluvialis</name>
    <dbReference type="NCBI Taxonomy" id="44745"/>
    <lineage>
        <taxon>Eukaryota</taxon>
        <taxon>Viridiplantae</taxon>
        <taxon>Chlorophyta</taxon>
        <taxon>core chlorophytes</taxon>
        <taxon>Chlorophyceae</taxon>
        <taxon>CS clade</taxon>
        <taxon>Chlamydomonadales</taxon>
        <taxon>Haematococcaceae</taxon>
        <taxon>Haematococcus</taxon>
    </lineage>
</organism>
<evidence type="ECO:0000256" key="1">
    <source>
        <dbReference type="SAM" id="MobiDB-lite"/>
    </source>
</evidence>
<dbReference type="AlphaFoldDB" id="A0A6A0A4C4"/>
<name>A0A6A0A4C4_HAELA</name>
<sequence length="78" mass="8578">MPLSSHDMPPHQHCCSTHTRFSHKWGKHPAQLHCAAAEGGGLPPCRRHRVLVQAAGHSRTQTGQHQQARAQAGHVRVL</sequence>
<evidence type="ECO:0000313" key="3">
    <source>
        <dbReference type="Proteomes" id="UP000485058"/>
    </source>
</evidence>